<dbReference type="SUPFAM" id="SSF54768">
    <property type="entry name" value="dsRNA-binding domain-like"/>
    <property type="match status" value="1"/>
</dbReference>
<sequence length="208" mass="23263">MVRKQKAGERKGDRRGRRGGDEFSVEAMREKENEKRLNDWVPKTELGKRVKNGEIESLDYIYDHGYKILEPEIVDALMSNAMDKMVELKKTARVVRSGRQFSYRATVLVGNGKGFIGVGIASDRERVPALQKAKRKAKLSLVRVYRGCGSWECKCGLPHSLPFTTKGKMGSVKVELMSAPRGLGLVVGEHIKDVLRFGGISDAWSKPL</sequence>
<dbReference type="InterPro" id="IPR020568">
    <property type="entry name" value="Ribosomal_Su5_D2-typ_SF"/>
</dbReference>
<dbReference type="PROSITE" id="PS50881">
    <property type="entry name" value="S5_DSRBD"/>
    <property type="match status" value="1"/>
</dbReference>
<dbReference type="GO" id="GO:0006412">
    <property type="term" value="P:translation"/>
    <property type="evidence" value="ECO:0007669"/>
    <property type="project" value="InterPro"/>
</dbReference>
<name>A0A8T4L640_9ARCH</name>
<proteinExistence type="inferred from homology"/>
<evidence type="ECO:0000256" key="5">
    <source>
        <dbReference type="PROSITE-ProRule" id="PRU00268"/>
    </source>
</evidence>
<evidence type="ECO:0000256" key="6">
    <source>
        <dbReference type="RuleBase" id="RU003823"/>
    </source>
</evidence>
<dbReference type="InterPro" id="IPR013810">
    <property type="entry name" value="Ribosomal_uS5_N"/>
</dbReference>
<feature type="region of interest" description="Disordered" evidence="7">
    <location>
        <begin position="1"/>
        <end position="34"/>
    </location>
</feature>
<dbReference type="Pfam" id="PF00333">
    <property type="entry name" value="Ribosomal_S5"/>
    <property type="match status" value="1"/>
</dbReference>
<reference evidence="9" key="2">
    <citation type="submission" date="2021-05" db="EMBL/GenBank/DDBJ databases">
        <title>Protein family content uncovers lineage relationships and bacterial pathway maintenance mechanisms in DPANN archaea.</title>
        <authorList>
            <person name="Castelle C.J."/>
            <person name="Meheust R."/>
            <person name="Jaffe A.L."/>
            <person name="Seitz K."/>
            <person name="Gong X."/>
            <person name="Baker B.J."/>
            <person name="Banfield J.F."/>
        </authorList>
    </citation>
    <scope>NUCLEOTIDE SEQUENCE</scope>
    <source>
        <strain evidence="9">RIFCSPLOWO2_01_FULL_AR10_48_17</strain>
    </source>
</reference>
<dbReference type="NCBIfam" id="TIGR01020">
    <property type="entry name" value="uS5_euk_arch"/>
    <property type="match status" value="1"/>
</dbReference>
<dbReference type="Pfam" id="PF03719">
    <property type="entry name" value="Ribosomal_S5_C"/>
    <property type="match status" value="1"/>
</dbReference>
<dbReference type="PROSITE" id="PS00585">
    <property type="entry name" value="RIBOSOMAL_S5"/>
    <property type="match status" value="1"/>
</dbReference>
<dbReference type="InterPro" id="IPR005711">
    <property type="entry name" value="Ribosomal_uS5_euk/arc"/>
</dbReference>
<dbReference type="InterPro" id="IPR018192">
    <property type="entry name" value="Ribosomal_uS5_N_CS"/>
</dbReference>
<evidence type="ECO:0000256" key="1">
    <source>
        <dbReference type="ARBA" id="ARBA00008945"/>
    </source>
</evidence>
<evidence type="ECO:0000256" key="4">
    <source>
        <dbReference type="ARBA" id="ARBA00035255"/>
    </source>
</evidence>
<dbReference type="Gene3D" id="3.30.230.10">
    <property type="match status" value="1"/>
</dbReference>
<dbReference type="GO" id="GO:0003723">
    <property type="term" value="F:RNA binding"/>
    <property type="evidence" value="ECO:0007669"/>
    <property type="project" value="InterPro"/>
</dbReference>
<dbReference type="InterPro" id="IPR005324">
    <property type="entry name" value="Ribosomal_uS5_C"/>
</dbReference>
<dbReference type="GO" id="GO:0003735">
    <property type="term" value="F:structural constituent of ribosome"/>
    <property type="evidence" value="ECO:0007669"/>
    <property type="project" value="UniProtKB-UniRule"/>
</dbReference>
<dbReference type="Gene3D" id="3.30.160.20">
    <property type="match status" value="1"/>
</dbReference>
<evidence type="ECO:0000256" key="3">
    <source>
        <dbReference type="ARBA" id="ARBA00023274"/>
    </source>
</evidence>
<dbReference type="AlphaFoldDB" id="A0A8T4L640"/>
<dbReference type="EMBL" id="JAGVWC010000012">
    <property type="protein sequence ID" value="MBS3062097.1"/>
    <property type="molecule type" value="Genomic_DNA"/>
</dbReference>
<dbReference type="PANTHER" id="PTHR13718">
    <property type="entry name" value="RIBOSOMAL S SUBUNIT"/>
    <property type="match status" value="1"/>
</dbReference>
<dbReference type="PANTHER" id="PTHR13718:SF4">
    <property type="entry name" value="40S RIBOSOMAL PROTEIN S2"/>
    <property type="match status" value="1"/>
</dbReference>
<evidence type="ECO:0000256" key="2">
    <source>
        <dbReference type="ARBA" id="ARBA00022980"/>
    </source>
</evidence>
<organism evidence="9 10">
    <name type="scientific">Candidatus Iainarchaeum sp</name>
    <dbReference type="NCBI Taxonomy" id="3101447"/>
    <lineage>
        <taxon>Archaea</taxon>
        <taxon>Candidatus Iainarchaeota</taxon>
        <taxon>Candidatus Iainarchaeia</taxon>
        <taxon>Candidatus Iainarchaeales</taxon>
        <taxon>Candidatus Iainarchaeaceae</taxon>
        <taxon>Candidatus Iainarchaeum</taxon>
    </lineage>
</organism>
<gene>
    <name evidence="9" type="primary">rpsE</name>
    <name evidence="9" type="ORF">J4215_05940</name>
</gene>
<dbReference type="InterPro" id="IPR014721">
    <property type="entry name" value="Ribsml_uS5_D2-typ_fold_subgr"/>
</dbReference>
<accession>A0A8T4L640</accession>
<evidence type="ECO:0000313" key="10">
    <source>
        <dbReference type="Proteomes" id="UP000675968"/>
    </source>
</evidence>
<keyword evidence="3 5" id="KW-0687">Ribonucleoprotein</keyword>
<dbReference type="GO" id="GO:0022627">
    <property type="term" value="C:cytosolic small ribosomal subunit"/>
    <property type="evidence" value="ECO:0007669"/>
    <property type="project" value="TreeGrafter"/>
</dbReference>
<keyword evidence="2 5" id="KW-0689">Ribosomal protein</keyword>
<feature type="compositionally biased region" description="Basic and acidic residues" evidence="7">
    <location>
        <begin position="1"/>
        <end position="12"/>
    </location>
</feature>
<feature type="domain" description="S5 DRBM" evidence="8">
    <location>
        <begin position="81"/>
        <end position="144"/>
    </location>
</feature>
<evidence type="ECO:0000313" key="9">
    <source>
        <dbReference type="EMBL" id="MBS3062097.1"/>
    </source>
</evidence>
<dbReference type="SUPFAM" id="SSF54211">
    <property type="entry name" value="Ribosomal protein S5 domain 2-like"/>
    <property type="match status" value="1"/>
</dbReference>
<evidence type="ECO:0000259" key="8">
    <source>
        <dbReference type="PROSITE" id="PS50881"/>
    </source>
</evidence>
<dbReference type="Proteomes" id="UP000675968">
    <property type="component" value="Unassembled WGS sequence"/>
</dbReference>
<evidence type="ECO:0000256" key="7">
    <source>
        <dbReference type="SAM" id="MobiDB-lite"/>
    </source>
</evidence>
<protein>
    <recommendedName>
        <fullName evidence="4">Small ribosomal subunit protein uS5</fullName>
    </recommendedName>
</protein>
<reference evidence="9" key="1">
    <citation type="submission" date="2021-03" db="EMBL/GenBank/DDBJ databases">
        <authorList>
            <person name="Jaffe A."/>
        </authorList>
    </citation>
    <scope>NUCLEOTIDE SEQUENCE</scope>
    <source>
        <strain evidence="9">RIFCSPLOWO2_01_FULL_AR10_48_17</strain>
    </source>
</reference>
<comment type="similarity">
    <text evidence="1 6">Belongs to the universal ribosomal protein uS5 family.</text>
</comment>
<comment type="caution">
    <text evidence="9">The sequence shown here is derived from an EMBL/GenBank/DDBJ whole genome shotgun (WGS) entry which is preliminary data.</text>
</comment>
<dbReference type="InterPro" id="IPR000851">
    <property type="entry name" value="Ribosomal_uS5"/>
</dbReference>